<dbReference type="KEGG" id="hni:W911_13630"/>
<feature type="region of interest" description="Disordered" evidence="1">
    <location>
        <begin position="501"/>
        <end position="527"/>
    </location>
</feature>
<dbReference type="Proteomes" id="UP000018542">
    <property type="component" value="Chromosome"/>
</dbReference>
<evidence type="ECO:0000259" key="2">
    <source>
        <dbReference type="Pfam" id="PF14326"/>
    </source>
</evidence>
<reference evidence="3 4" key="1">
    <citation type="journal article" date="2014" name="Genome Announc.">
        <title>Complete Genome Sequence of Hyphomicrobium nitrativorans Strain NL23, a Denitrifying Bacterium Isolated from Biofilm of a Methanol-Fed Denitrification System Treating Seawater at the Montreal Biodome.</title>
        <authorList>
            <person name="Martineau C."/>
            <person name="Villeneuve C."/>
            <person name="Mauffrey F."/>
            <person name="Villemur R."/>
        </authorList>
    </citation>
    <scope>NUCLEOTIDE SEQUENCE [LARGE SCALE GENOMIC DNA]</scope>
    <source>
        <strain evidence="3">NL23</strain>
    </source>
</reference>
<evidence type="ECO:0000256" key="1">
    <source>
        <dbReference type="SAM" id="MobiDB-lite"/>
    </source>
</evidence>
<gene>
    <name evidence="3" type="ORF">W911_13630</name>
</gene>
<evidence type="ECO:0000313" key="3">
    <source>
        <dbReference type="EMBL" id="AHB50297.1"/>
    </source>
</evidence>
<dbReference type="Pfam" id="PF14326">
    <property type="entry name" value="DUF4384"/>
    <property type="match status" value="1"/>
</dbReference>
<dbReference type="PATRIC" id="fig|1029756.8.peg.2839"/>
<keyword evidence="4" id="KW-1185">Reference proteome</keyword>
<name>V5SIJ1_9HYPH</name>
<dbReference type="EMBL" id="CP006912">
    <property type="protein sequence ID" value="AHB50297.1"/>
    <property type="molecule type" value="Genomic_DNA"/>
</dbReference>
<feature type="domain" description="DUF4384" evidence="2">
    <location>
        <begin position="381"/>
        <end position="455"/>
    </location>
</feature>
<dbReference type="HOGENOM" id="CLU_500364_0_0_5"/>
<proteinExistence type="predicted"/>
<accession>V5SIJ1</accession>
<organism evidence="3 4">
    <name type="scientific">Hyphomicrobium nitrativorans NL23</name>
    <dbReference type="NCBI Taxonomy" id="1029756"/>
    <lineage>
        <taxon>Bacteria</taxon>
        <taxon>Pseudomonadati</taxon>
        <taxon>Pseudomonadota</taxon>
        <taxon>Alphaproteobacteria</taxon>
        <taxon>Hyphomicrobiales</taxon>
        <taxon>Hyphomicrobiaceae</taxon>
        <taxon>Hyphomicrobium</taxon>
    </lineage>
</organism>
<evidence type="ECO:0000313" key="4">
    <source>
        <dbReference type="Proteomes" id="UP000018542"/>
    </source>
</evidence>
<dbReference type="InterPro" id="IPR025493">
    <property type="entry name" value="DUF4384"/>
</dbReference>
<dbReference type="AlphaFoldDB" id="V5SIJ1"/>
<sequence>MTETTGMREGTRARAGAWFAFAACLAFACVVAVKPLAATENGDATLPKRAKAVIETHCTVCRGDTQSADGPIQSLEEIADDPGLVMPGRPDASPLYLRLARARPLREVKEGSDANVVAPSPEDIEAVRDWIASLPLREDGCRDRTLVSADDIAALVRRWADAVGPEDAAATRFVSLAHLWNACTAPMRMMELRIATATLLGALTGRREGLQLETLGEKSVLLAIRPGAEALKVSGWDRLTADAPLSASGAVPADWLAARVLSERKDDDANAGSIGQTVLDKAGERAVSALARHWTRDVDLVRAAAEQGVPPNALRKALMTVGGDLLVPSRRLAHGAVPRDAWQRLSHALDGAPKARVEKEREKTDPRDAVDVVLWPDRPSYRPRDLVTFNVRVDKACHLTLIGVDGEGQATVLFPNELEPENLVAPSVTVRVPGNTAGYQFRFEKAGEETVVAICQRDARRPQGISYDYERQRFALLGDWREFLRTAETREKNIRARQEVQAARRKRRGRAPVEKEPPPVAPKEAGVEGRTAITIVIEPGGGPL</sequence>
<protein>
    <recommendedName>
        <fullName evidence="2">DUF4384 domain-containing protein</fullName>
    </recommendedName>
</protein>